<keyword evidence="3" id="KW-1185">Reference proteome</keyword>
<protein>
    <recommendedName>
        <fullName evidence="1">PKD domain-containing protein</fullName>
    </recommendedName>
</protein>
<evidence type="ECO:0000259" key="1">
    <source>
        <dbReference type="PROSITE" id="PS50093"/>
    </source>
</evidence>
<feature type="domain" description="PKD" evidence="1">
    <location>
        <begin position="423"/>
        <end position="476"/>
    </location>
</feature>
<dbReference type="InterPro" id="IPR000601">
    <property type="entry name" value="PKD_dom"/>
</dbReference>
<name>A0ABP7QDG0_9BACT</name>
<dbReference type="EMBL" id="BAABDI010000019">
    <property type="protein sequence ID" value="GAA3980720.1"/>
    <property type="molecule type" value="Genomic_DNA"/>
</dbReference>
<sequence>MAQGEYSTWYFGQQAGLNFAPGAAPQPLLNGALNTPSACATLSDGAGNLLLYSNGDQVWNRLHQLMPGGNALGGDTYMAQGCVILRSPNTASATAYVFTQRSAGAITPFSTGLPVVAEVQLAAGGTGQVTQTGLPVVADSILQRLGERSFAPYQAVVRHANGREAWLLTRLFEQGVILASLIDGTGRWPCARTVVSRVLPTRNSSSATWCGAIVASPDGRTLLYNDVASSYLLAFDPGTGRVGAPVALAYPAPSIPANINPYTLGGAFSPNGQYLYLDRLYQPSAGNNVGSSAVQVLQYDLAAGSPAAVAQSGVEVYNVSNRNQAKNLPHYPQRGSDGLIYFAVPEATSLDAILAPNARGRACRYTPGYLSLRGRPAARALPTQPNDVNVGPLLVLKAAFGCAGQQLTMRAGAGTGGGAASDSLRWWLGDGRPVIGTRANVDSLNMSYAAPGTYTLRVDRRRQGAVVATATAVVRISPAPRVRLALAPDTVVCAPVSVRLSVGPQPAGSVFSWQDGSTAPTLVAIRPGGYWVDVRNPAGCVARATVQVREQPCAAPTIPNIITPNGDAQNQAFVLRGLNAPDWTLRLYNRWGREIYSREKYNNAWAAQGQPDGVYYYLLRNAATGQKLKGWVEVVR</sequence>
<gene>
    <name evidence="2" type="ORF">GCM10022407_27470</name>
</gene>
<organism evidence="2 3">
    <name type="scientific">Hymenobacter antarcticus</name>
    <dbReference type="NCBI Taxonomy" id="486270"/>
    <lineage>
        <taxon>Bacteria</taxon>
        <taxon>Pseudomonadati</taxon>
        <taxon>Bacteroidota</taxon>
        <taxon>Cytophagia</taxon>
        <taxon>Cytophagales</taxon>
        <taxon>Hymenobacteraceae</taxon>
        <taxon>Hymenobacter</taxon>
    </lineage>
</organism>
<proteinExistence type="predicted"/>
<dbReference type="InterPro" id="IPR011045">
    <property type="entry name" value="N2O_reductase_N"/>
</dbReference>
<comment type="caution">
    <text evidence="2">The sequence shown here is derived from an EMBL/GenBank/DDBJ whole genome shotgun (WGS) entry which is preliminary data.</text>
</comment>
<accession>A0ABP7QDG0</accession>
<dbReference type="Proteomes" id="UP001501556">
    <property type="component" value="Unassembled WGS sequence"/>
</dbReference>
<evidence type="ECO:0000313" key="3">
    <source>
        <dbReference type="Proteomes" id="UP001501556"/>
    </source>
</evidence>
<reference evidence="3" key="1">
    <citation type="journal article" date="2019" name="Int. J. Syst. Evol. Microbiol.">
        <title>The Global Catalogue of Microorganisms (GCM) 10K type strain sequencing project: providing services to taxonomists for standard genome sequencing and annotation.</title>
        <authorList>
            <consortium name="The Broad Institute Genomics Platform"/>
            <consortium name="The Broad Institute Genome Sequencing Center for Infectious Disease"/>
            <person name="Wu L."/>
            <person name="Ma J."/>
        </authorList>
    </citation>
    <scope>NUCLEOTIDE SEQUENCE [LARGE SCALE GENOMIC DNA]</scope>
    <source>
        <strain evidence="3">JCM 17217</strain>
    </source>
</reference>
<evidence type="ECO:0000313" key="2">
    <source>
        <dbReference type="EMBL" id="GAA3980720.1"/>
    </source>
</evidence>
<dbReference type="SUPFAM" id="SSF50974">
    <property type="entry name" value="Nitrous oxide reductase, N-terminal domain"/>
    <property type="match status" value="1"/>
</dbReference>
<dbReference type="Pfam" id="PF13585">
    <property type="entry name" value="CHU_C"/>
    <property type="match status" value="1"/>
</dbReference>
<dbReference type="PROSITE" id="PS50093">
    <property type="entry name" value="PKD"/>
    <property type="match status" value="1"/>
</dbReference>